<feature type="region of interest" description="Disordered" evidence="7">
    <location>
        <begin position="303"/>
        <end position="346"/>
    </location>
</feature>
<organism evidence="10 11">
    <name type="scientific">Mortierella alpina</name>
    <name type="common">Oleaginous fungus</name>
    <name type="synonym">Mortierella renispora</name>
    <dbReference type="NCBI Taxonomy" id="64518"/>
    <lineage>
        <taxon>Eukaryota</taxon>
        <taxon>Fungi</taxon>
        <taxon>Fungi incertae sedis</taxon>
        <taxon>Mucoromycota</taxon>
        <taxon>Mortierellomycotina</taxon>
        <taxon>Mortierellomycetes</taxon>
        <taxon>Mortierellales</taxon>
        <taxon>Mortierellaceae</taxon>
        <taxon>Mortierella</taxon>
    </lineage>
</organism>
<gene>
    <name evidence="10" type="ORF">KVV02_007584</name>
</gene>
<comment type="subcellular location">
    <subcellularLocation>
        <location evidence="1">Membrane</location>
        <topology evidence="1">Multi-pass membrane protein</topology>
    </subcellularLocation>
</comment>
<evidence type="ECO:0000256" key="7">
    <source>
        <dbReference type="SAM" id="MobiDB-lite"/>
    </source>
</evidence>
<feature type="transmembrane region" description="Helical" evidence="8">
    <location>
        <begin position="794"/>
        <end position="816"/>
    </location>
</feature>
<dbReference type="EMBL" id="JAIFTL010000160">
    <property type="protein sequence ID" value="KAG9322202.1"/>
    <property type="molecule type" value="Genomic_DNA"/>
</dbReference>
<evidence type="ECO:0000256" key="3">
    <source>
        <dbReference type="ARBA" id="ARBA00022692"/>
    </source>
</evidence>
<proteinExistence type="inferred from homology"/>
<feature type="transmembrane region" description="Helical" evidence="8">
    <location>
        <begin position="731"/>
        <end position="751"/>
    </location>
</feature>
<evidence type="ECO:0000313" key="10">
    <source>
        <dbReference type="EMBL" id="KAG9322202.1"/>
    </source>
</evidence>
<dbReference type="InterPro" id="IPR040241">
    <property type="entry name" value="TRP_Flc/Pkd2-like"/>
</dbReference>
<evidence type="ECO:0000313" key="11">
    <source>
        <dbReference type="Proteomes" id="UP000717515"/>
    </source>
</evidence>
<feature type="transmembrane region" description="Helical" evidence="8">
    <location>
        <begin position="628"/>
        <end position="653"/>
    </location>
</feature>
<dbReference type="GO" id="GO:0016020">
    <property type="term" value="C:membrane"/>
    <property type="evidence" value="ECO:0007669"/>
    <property type="project" value="UniProtKB-SubCell"/>
</dbReference>
<evidence type="ECO:0000256" key="1">
    <source>
        <dbReference type="ARBA" id="ARBA00004141"/>
    </source>
</evidence>
<feature type="region of interest" description="Disordered" evidence="7">
    <location>
        <begin position="1020"/>
        <end position="1041"/>
    </location>
</feature>
<feature type="compositionally biased region" description="Basic residues" evidence="7">
    <location>
        <begin position="1131"/>
        <end position="1140"/>
    </location>
</feature>
<feature type="region of interest" description="Disordered" evidence="7">
    <location>
        <begin position="1514"/>
        <end position="1539"/>
    </location>
</feature>
<feature type="compositionally biased region" description="Polar residues" evidence="7">
    <location>
        <begin position="474"/>
        <end position="489"/>
    </location>
</feature>
<keyword evidence="3 8" id="KW-0812">Transmembrane</keyword>
<sequence>MPAAAIDPTSHPIQNAADGNVVSSGNIIHSIGFLPCSASSTSSSRGGGPDEDGVQLNNLALLYDAQSNMIMLTADGSSKVELDTTSAHIVLNAYDRVLYDQMVDITKTASLVPQPAGRFSIEKSFPAPDLLPTQLPQQLFSVPAVEALAMIQLYDSDNKPILCASVPMTNTVSAQSSTVTIASVSLTAVAVALTLFTGVLAAFSSAAAFTSMPLSVLTGAGAKGSSGATSAAARVGAGAGAGGHHNAAGLSPSVWDVVSFCQFIVMSGSLNLEYPALLRQWTANFGWSMGLVQAESWNRTIERLRSRTTRSSSTKEPAGEGDPSGGSATPPSNSTTTSTSIGNNSTPLVGAHTAAFRSMNSHVDQPLYSRAIKVHGRSAATEESLYETTPLSAFRQETTHWLERRQAAPMAPPVPASPPSIVAPAAPAVAPLDTTTVPSSPAPAAPAAQLDAPPPISPPTSPSSPPLVGAQWLPSVQDNSLMNRPTDLSSIKPLDAPAGAPSTSAVVAPPSPSSSPPSLWPLDDPFRSSTALGPPGFPSFGQQLHIPANNLFMTSLFLFLILLLATSITALVVRASLEVYAHIRPGKFTKLRRRFSAYYLGSMLRVILLAYFAVATLAFYQLTLADTWFMTLMAVFTLLSFIALVSFVSLRLWRADGACLFFDERLKSKYGVLYDQYLLSTYWFFIPVLAYQILKAAIVGLGQGRGFGYKDDRLVDGGGGRPGRHHGSSDAWAQTSLLLLVEVLFAALMIWKRPFVDRAPNRLNAVLGCVRVLNVVLLAVLIESTAISTVSRAVIGMVIMGTQAVVMLVIGCLVLYQLGQLLWRIWSAYRANKKNSGLSSKRCHFTVSKEDEEMVVVSVKNDHGRDRQREEDDEYPRRMASEHMRSGEGNGSSLLGKMGTGSNPTICCTPASDDEASGEEEGTTDEKTFENVEIIGRYHHGQGRRDSLVSPSQDAAVEESENESNRDSNRDSTNSHGSDSSHILDYYSPAYLPNSLHTSPLHSRISVEEQALRAMSLSALNGDGAEEQNEHRVRRARSSLHEGQSRLVHFVPEVDIKVPWIQSAYMTRRRSESIAPCLRSSRSYGSSANGLPIARNRSSLQQQRRRPVSDGAACHSLDPLTLASLSSSKLSRSRSVRLSRRSSASSESHASFQPTFIPESLLCGPPPPPLMMQQQPRQVLVSPSAIITSPSSSPILTVPTTEGGELPSPTSTGSESVREIPELSGDPDFTAYRFPDEQSPPLLPRDEPSTAAPQRPVNAVGQRTIHPLSPSHRDFQHPDDLYDPSVSSPNRCGHANLNMVQNGKGSRRENRYSDPFGLSSFSRTLTTASKPPIMAATRTVVSRPVPHKKRVAPGLKIDTAMKFGFSSLSPPPPEMPLPALPPTPFTATRHEDAPPPVIVSSLRPACEGEGGSRAAVAPSASAMPVLEKDGSKGQQQQQQQPTPTSTGSVSMMPLNEDMQQSTPVQQSNGVAGLQRRHSKSSQSIVVECSMASLTPTAGGSAAESPLTRQRALALATTSIPRPARPLTVSGIHRSSGVAR</sequence>
<feature type="compositionally biased region" description="Pro residues" evidence="7">
    <location>
        <begin position="509"/>
        <end position="518"/>
    </location>
</feature>
<dbReference type="Pfam" id="PF14558">
    <property type="entry name" value="TRP_N"/>
    <property type="match status" value="1"/>
</dbReference>
<evidence type="ECO:0000256" key="8">
    <source>
        <dbReference type="SAM" id="Phobius"/>
    </source>
</evidence>
<name>A0A9P8A0N5_MORAP</name>
<feature type="domain" description="ML-like" evidence="9">
    <location>
        <begin position="26"/>
        <end position="175"/>
    </location>
</feature>
<dbReference type="PANTHER" id="PTHR31145">
    <property type="entry name" value="INTEGRAL MEMBRANE PROTEIN (AFU_ORTHOLOGUE AFUA_7G01610)"/>
    <property type="match status" value="1"/>
</dbReference>
<feature type="compositionally biased region" description="Polar residues" evidence="7">
    <location>
        <begin position="1457"/>
        <end position="1469"/>
    </location>
</feature>
<accession>A0A9P8A0N5</accession>
<feature type="compositionally biased region" description="Low complexity" evidence="7">
    <location>
        <begin position="1171"/>
        <end position="1201"/>
    </location>
</feature>
<protein>
    <recommendedName>
        <fullName evidence="9">ML-like domain-containing protein</fullName>
    </recommendedName>
</protein>
<dbReference type="GO" id="GO:0055085">
    <property type="term" value="P:transmembrane transport"/>
    <property type="evidence" value="ECO:0007669"/>
    <property type="project" value="TreeGrafter"/>
</dbReference>
<evidence type="ECO:0000259" key="9">
    <source>
        <dbReference type="SMART" id="SM01320"/>
    </source>
</evidence>
<feature type="transmembrane region" description="Helical" evidence="8">
    <location>
        <begin position="551"/>
        <end position="577"/>
    </location>
</feature>
<dbReference type="PANTHER" id="PTHR31145:SF2">
    <property type="entry name" value="FLAVIN CARRIER PROTEIN 2"/>
    <property type="match status" value="1"/>
</dbReference>
<feature type="compositionally biased region" description="Polar residues" evidence="7">
    <location>
        <begin position="1080"/>
        <end position="1089"/>
    </location>
</feature>
<feature type="compositionally biased region" description="Low complexity" evidence="7">
    <location>
        <begin position="496"/>
        <end position="508"/>
    </location>
</feature>
<feature type="region of interest" description="Disordered" evidence="7">
    <location>
        <begin position="432"/>
        <end position="518"/>
    </location>
</feature>
<feature type="compositionally biased region" description="Low complexity" evidence="7">
    <location>
        <begin position="325"/>
        <end position="346"/>
    </location>
</feature>
<feature type="region of interest" description="Disordered" evidence="7">
    <location>
        <begin position="860"/>
        <end position="981"/>
    </location>
</feature>
<keyword evidence="4" id="KW-0732">Signal</keyword>
<feature type="compositionally biased region" description="Acidic residues" evidence="7">
    <location>
        <begin position="912"/>
        <end position="923"/>
    </location>
</feature>
<reference evidence="10" key="1">
    <citation type="submission" date="2021-07" db="EMBL/GenBank/DDBJ databases">
        <title>Draft genome of Mortierella alpina, strain LL118, isolated from an aspen leaf litter sample.</title>
        <authorList>
            <person name="Yang S."/>
            <person name="Vinatzer B.A."/>
        </authorList>
    </citation>
    <scope>NUCLEOTIDE SEQUENCE</scope>
    <source>
        <strain evidence="10">LL118</strain>
    </source>
</reference>
<feature type="transmembrane region" description="Helical" evidence="8">
    <location>
        <begin position="674"/>
        <end position="694"/>
    </location>
</feature>
<feature type="compositionally biased region" description="Low complexity" evidence="7">
    <location>
        <begin position="1141"/>
        <end position="1151"/>
    </location>
</feature>
<dbReference type="InterPro" id="IPR010308">
    <property type="entry name" value="TRP_C"/>
</dbReference>
<evidence type="ECO:0000256" key="6">
    <source>
        <dbReference type="ARBA" id="ARBA00023136"/>
    </source>
</evidence>
<feature type="region of interest" description="Disordered" evidence="7">
    <location>
        <begin position="1131"/>
        <end position="1256"/>
    </location>
</feature>
<dbReference type="SMART" id="SM01320">
    <property type="entry name" value="TRP_N"/>
    <property type="match status" value="1"/>
</dbReference>
<keyword evidence="5 8" id="KW-1133">Transmembrane helix</keyword>
<feature type="transmembrane region" description="Helical" evidence="8">
    <location>
        <begin position="598"/>
        <end position="622"/>
    </location>
</feature>
<feature type="compositionally biased region" description="Basic and acidic residues" evidence="7">
    <location>
        <begin position="860"/>
        <end position="886"/>
    </location>
</feature>
<dbReference type="Pfam" id="PF06011">
    <property type="entry name" value="TRP"/>
    <property type="match status" value="2"/>
</dbReference>
<evidence type="ECO:0000256" key="5">
    <source>
        <dbReference type="ARBA" id="ARBA00022989"/>
    </source>
</evidence>
<feature type="compositionally biased region" description="Pro residues" evidence="7">
    <location>
        <begin position="452"/>
        <end position="465"/>
    </location>
</feature>
<dbReference type="InterPro" id="IPR032800">
    <property type="entry name" value="TRP_N"/>
</dbReference>
<dbReference type="GO" id="GO:0009272">
    <property type="term" value="P:fungal-type cell wall biogenesis"/>
    <property type="evidence" value="ECO:0007669"/>
    <property type="project" value="TreeGrafter"/>
</dbReference>
<feature type="region of interest" description="Disordered" evidence="7">
    <location>
        <begin position="1079"/>
        <end position="1114"/>
    </location>
</feature>
<dbReference type="Proteomes" id="UP000717515">
    <property type="component" value="Unassembled WGS sequence"/>
</dbReference>
<comment type="similarity">
    <text evidence="2">Belongs to the transient receptor potential (TRP) ion channel family.</text>
</comment>
<feature type="region of interest" description="Disordered" evidence="7">
    <location>
        <begin position="1425"/>
        <end position="1478"/>
    </location>
</feature>
<evidence type="ECO:0000256" key="2">
    <source>
        <dbReference type="ARBA" id="ARBA00010642"/>
    </source>
</evidence>
<evidence type="ECO:0000256" key="4">
    <source>
        <dbReference type="ARBA" id="ARBA00022729"/>
    </source>
</evidence>
<keyword evidence="6 8" id="KW-0472">Membrane</keyword>
<comment type="caution">
    <text evidence="10">The sequence shown here is derived from an EMBL/GenBank/DDBJ whole genome shotgun (WGS) entry which is preliminary data.</text>
</comment>